<evidence type="ECO:0000256" key="2">
    <source>
        <dbReference type="ARBA" id="ARBA00007163"/>
    </source>
</evidence>
<evidence type="ECO:0000256" key="6">
    <source>
        <dbReference type="ARBA" id="ARBA00023230"/>
    </source>
</evidence>
<evidence type="ECO:0000256" key="1">
    <source>
        <dbReference type="ARBA" id="ARBA00004123"/>
    </source>
</evidence>
<comment type="subcellular location">
    <subcellularLocation>
        <location evidence="1">Nucleus</location>
    </subcellularLocation>
</comment>
<dbReference type="SUPFAM" id="SSF57959">
    <property type="entry name" value="Leucine zipper domain"/>
    <property type="match status" value="1"/>
</dbReference>
<dbReference type="InterPro" id="IPR046347">
    <property type="entry name" value="bZIP_sf"/>
</dbReference>
<dbReference type="Proteomes" id="UP000650833">
    <property type="component" value="Unassembled WGS sequence"/>
</dbReference>
<evidence type="ECO:0000313" key="10">
    <source>
        <dbReference type="EMBL" id="KAG2202355.1"/>
    </source>
</evidence>
<organism evidence="10 11">
    <name type="scientific">Mucor plumbeus</name>
    <dbReference type="NCBI Taxonomy" id="97098"/>
    <lineage>
        <taxon>Eukaryota</taxon>
        <taxon>Fungi</taxon>
        <taxon>Fungi incertae sedis</taxon>
        <taxon>Mucoromycota</taxon>
        <taxon>Mucoromycotina</taxon>
        <taxon>Mucoromycetes</taxon>
        <taxon>Mucorales</taxon>
        <taxon>Mucorineae</taxon>
        <taxon>Mucoraceae</taxon>
        <taxon>Mucor</taxon>
    </lineage>
</organism>
<evidence type="ECO:0000256" key="8">
    <source>
        <dbReference type="SAM" id="MobiDB-lite"/>
    </source>
</evidence>
<evidence type="ECO:0000256" key="3">
    <source>
        <dbReference type="ARBA" id="ARBA00023015"/>
    </source>
</evidence>
<dbReference type="PANTHER" id="PTHR46714">
    <property type="entry name" value="TRANSCRIPTIONAL ACTIVATOR HAC1"/>
    <property type="match status" value="1"/>
</dbReference>
<keyword evidence="6" id="KW-0834">Unfolded protein response</keyword>
<sequence>MNNNNNNNNGINDSFAELLSLPVNFTVDPLLATNPSGLSQKRQASFSSASSVTSDNDQSSSESIVSIKKSRLSLDDKDQKTKERILRNRAAAQESRDKKRRYVSDLEASNKKLTEENEKVNKRVKTLEQQNTILNSQLEAFTRQLANLQAQIKFNAATPILFNDFCDSARIAKKECLINEKENIMKLISTTTKRNVKSDENNQYGIDLLVPTTTSTITKLPSPMLSPSFSSDEDSVYSPNTIVNQDFQLDDLFDWDGQQQVVNTIGNDTF</sequence>
<dbReference type="Pfam" id="PF00170">
    <property type="entry name" value="bZIP_1"/>
    <property type="match status" value="1"/>
</dbReference>
<dbReference type="GO" id="GO:0000981">
    <property type="term" value="F:DNA-binding transcription factor activity, RNA polymerase II-specific"/>
    <property type="evidence" value="ECO:0007669"/>
    <property type="project" value="InterPro"/>
</dbReference>
<dbReference type="GO" id="GO:0006986">
    <property type="term" value="P:response to unfolded protein"/>
    <property type="evidence" value="ECO:0007669"/>
    <property type="project" value="UniProtKB-KW"/>
</dbReference>
<accession>A0A8H7V094</accession>
<evidence type="ECO:0000313" key="11">
    <source>
        <dbReference type="Proteomes" id="UP000650833"/>
    </source>
</evidence>
<name>A0A8H7V094_9FUNG</name>
<dbReference type="OrthoDB" id="674948at2759"/>
<dbReference type="InterPro" id="IPR004827">
    <property type="entry name" value="bZIP"/>
</dbReference>
<keyword evidence="5" id="KW-0804">Transcription</keyword>
<evidence type="ECO:0000256" key="5">
    <source>
        <dbReference type="ARBA" id="ARBA00023163"/>
    </source>
</evidence>
<evidence type="ECO:0000256" key="7">
    <source>
        <dbReference type="ARBA" id="ARBA00023242"/>
    </source>
</evidence>
<dbReference type="EMBL" id="JAEPRC010000259">
    <property type="protein sequence ID" value="KAG2202355.1"/>
    <property type="molecule type" value="Genomic_DNA"/>
</dbReference>
<dbReference type="GO" id="GO:0003677">
    <property type="term" value="F:DNA binding"/>
    <property type="evidence" value="ECO:0007669"/>
    <property type="project" value="UniProtKB-KW"/>
</dbReference>
<dbReference type="GO" id="GO:0005634">
    <property type="term" value="C:nucleus"/>
    <property type="evidence" value="ECO:0007669"/>
    <property type="project" value="UniProtKB-SubCell"/>
</dbReference>
<dbReference type="InterPro" id="IPR044280">
    <property type="entry name" value="Hac1/HY5"/>
</dbReference>
<dbReference type="AlphaFoldDB" id="A0A8H7V094"/>
<dbReference type="PROSITE" id="PS00036">
    <property type="entry name" value="BZIP_BASIC"/>
    <property type="match status" value="1"/>
</dbReference>
<feature type="compositionally biased region" description="Basic and acidic residues" evidence="8">
    <location>
        <begin position="94"/>
        <end position="104"/>
    </location>
</feature>
<evidence type="ECO:0000259" key="9">
    <source>
        <dbReference type="PROSITE" id="PS50217"/>
    </source>
</evidence>
<feature type="region of interest" description="Disordered" evidence="8">
    <location>
        <begin position="75"/>
        <end position="104"/>
    </location>
</feature>
<evidence type="ECO:0000256" key="4">
    <source>
        <dbReference type="ARBA" id="ARBA00023125"/>
    </source>
</evidence>
<comment type="caution">
    <text evidence="10">The sequence shown here is derived from an EMBL/GenBank/DDBJ whole genome shotgun (WGS) entry which is preliminary data.</text>
</comment>
<dbReference type="SMART" id="SM00338">
    <property type="entry name" value="BRLZ"/>
    <property type="match status" value="1"/>
</dbReference>
<keyword evidence="7" id="KW-0539">Nucleus</keyword>
<dbReference type="PANTHER" id="PTHR46714:SF6">
    <property type="entry name" value="TRANSCRIPTIONAL ACTIVATOR HAC1"/>
    <property type="match status" value="1"/>
</dbReference>
<gene>
    <name evidence="10" type="ORF">INT46_004680</name>
</gene>
<keyword evidence="11" id="KW-1185">Reference proteome</keyword>
<reference evidence="10" key="1">
    <citation type="submission" date="2020-12" db="EMBL/GenBank/DDBJ databases">
        <title>Metabolic potential, ecology and presence of endohyphal bacteria is reflected in genomic diversity of Mucoromycotina.</title>
        <authorList>
            <person name="Muszewska A."/>
            <person name="Okrasinska A."/>
            <person name="Steczkiewicz K."/>
            <person name="Drgas O."/>
            <person name="Orlowska M."/>
            <person name="Perlinska-Lenart U."/>
            <person name="Aleksandrzak-Piekarczyk T."/>
            <person name="Szatraj K."/>
            <person name="Zielenkiewicz U."/>
            <person name="Pilsyk S."/>
            <person name="Malc E."/>
            <person name="Mieczkowski P."/>
            <person name="Kruszewska J.S."/>
            <person name="Biernat P."/>
            <person name="Pawlowska J."/>
        </authorList>
    </citation>
    <scope>NUCLEOTIDE SEQUENCE</scope>
    <source>
        <strain evidence="10">CBS 226.32</strain>
    </source>
</reference>
<keyword evidence="4" id="KW-0238">DNA-binding</keyword>
<protein>
    <recommendedName>
        <fullName evidence="9">BZIP domain-containing protein</fullName>
    </recommendedName>
</protein>
<dbReference type="Gene3D" id="1.20.5.170">
    <property type="match status" value="1"/>
</dbReference>
<dbReference type="GO" id="GO:0045944">
    <property type="term" value="P:positive regulation of transcription by RNA polymerase II"/>
    <property type="evidence" value="ECO:0007669"/>
    <property type="project" value="InterPro"/>
</dbReference>
<dbReference type="PROSITE" id="PS50217">
    <property type="entry name" value="BZIP"/>
    <property type="match status" value="1"/>
</dbReference>
<proteinExistence type="inferred from homology"/>
<comment type="similarity">
    <text evidence="2">Belongs to the bZIP family.</text>
</comment>
<feature type="domain" description="BZIP" evidence="9">
    <location>
        <begin position="78"/>
        <end position="141"/>
    </location>
</feature>
<feature type="compositionally biased region" description="Basic and acidic residues" evidence="8">
    <location>
        <begin position="75"/>
        <end position="86"/>
    </location>
</feature>
<keyword evidence="3" id="KW-0805">Transcription regulation</keyword>